<sequence length="229" mass="26437">MDNQKEIQTNDEATKETKREQKNKGSEKKGPINYWKIAFLLLVGIVVGSGVFLGTRIFSLREPNYQTPTITKREGEPVLTINTQKEKVNELIDFYLTDFQKDTDIKYSFYLENEALLNGEFTVLGVPVSFYLYFEPYVMENGNVQLKAKSLSIGTLGLPIKDVMNMVKKSYKLPKWIEVDSKEQTVLLRLDQFRMQNGMYLKADRINLVDDSISFSLYLPDTSKKEETK</sequence>
<reference evidence="3 4" key="1">
    <citation type="submission" date="2013-02" db="EMBL/GenBank/DDBJ databases">
        <title>The Genome Sequence of Enterococcus phoeniculicola BAA-412.</title>
        <authorList>
            <consortium name="The Broad Institute Genome Sequencing Platform"/>
            <consortium name="The Broad Institute Genome Sequencing Center for Infectious Disease"/>
            <person name="Earl A.M."/>
            <person name="Gilmore M.S."/>
            <person name="Lebreton F."/>
            <person name="Walker B."/>
            <person name="Young S.K."/>
            <person name="Zeng Q."/>
            <person name="Gargeya S."/>
            <person name="Fitzgerald M."/>
            <person name="Haas B."/>
            <person name="Abouelleil A."/>
            <person name="Alvarado L."/>
            <person name="Arachchi H.M."/>
            <person name="Berlin A.M."/>
            <person name="Chapman S.B."/>
            <person name="Dewar J."/>
            <person name="Goldberg J."/>
            <person name="Griggs A."/>
            <person name="Gujja S."/>
            <person name="Hansen M."/>
            <person name="Howarth C."/>
            <person name="Imamovic A."/>
            <person name="Larimer J."/>
            <person name="McCowan C."/>
            <person name="Murphy C."/>
            <person name="Neiman D."/>
            <person name="Pearson M."/>
            <person name="Priest M."/>
            <person name="Roberts A."/>
            <person name="Saif S."/>
            <person name="Shea T."/>
            <person name="Sisk P."/>
            <person name="Sykes S."/>
            <person name="Wortman J."/>
            <person name="Nusbaum C."/>
            <person name="Birren B."/>
        </authorList>
    </citation>
    <scope>NUCLEOTIDE SEQUENCE [LARGE SCALE GENOMIC DNA]</scope>
    <source>
        <strain evidence="3 4">ATCC BAA-412</strain>
    </source>
</reference>
<evidence type="ECO:0000313" key="4">
    <source>
        <dbReference type="Proteomes" id="UP000013785"/>
    </source>
</evidence>
<dbReference type="HOGENOM" id="CLU_098230_1_0_9"/>
<keyword evidence="2" id="KW-1133">Transmembrane helix</keyword>
<organism evidence="3 4">
    <name type="scientific">Enterococcus phoeniculicola ATCC BAA-412</name>
    <dbReference type="NCBI Taxonomy" id="1158610"/>
    <lineage>
        <taxon>Bacteria</taxon>
        <taxon>Bacillati</taxon>
        <taxon>Bacillota</taxon>
        <taxon>Bacilli</taxon>
        <taxon>Lactobacillales</taxon>
        <taxon>Enterococcaceae</taxon>
        <taxon>Enterococcus</taxon>
    </lineage>
</organism>
<accession>R3TNH3</accession>
<feature type="region of interest" description="Disordered" evidence="1">
    <location>
        <begin position="1"/>
        <end position="28"/>
    </location>
</feature>
<dbReference type="OrthoDB" id="2241695at2"/>
<protein>
    <recommendedName>
        <fullName evidence="5">DUF2140 family protein</fullName>
    </recommendedName>
</protein>
<dbReference type="eggNOG" id="COG4698">
    <property type="taxonomic scope" value="Bacteria"/>
</dbReference>
<comment type="caution">
    <text evidence="3">The sequence shown here is derived from an EMBL/GenBank/DDBJ whole genome shotgun (WGS) entry which is preliminary data.</text>
</comment>
<dbReference type="InterPro" id="IPR018672">
    <property type="entry name" value="DUF2140"/>
</dbReference>
<dbReference type="STRING" id="154621.RV11_GL003130"/>
<evidence type="ECO:0000313" key="3">
    <source>
        <dbReference type="EMBL" id="EOL43054.1"/>
    </source>
</evidence>
<dbReference type="Pfam" id="PF09911">
    <property type="entry name" value="DUF2140"/>
    <property type="match status" value="1"/>
</dbReference>
<evidence type="ECO:0000256" key="2">
    <source>
        <dbReference type="SAM" id="Phobius"/>
    </source>
</evidence>
<dbReference type="PATRIC" id="fig|1158610.3.peg.2025"/>
<evidence type="ECO:0008006" key="5">
    <source>
        <dbReference type="Google" id="ProtNLM"/>
    </source>
</evidence>
<evidence type="ECO:0000256" key="1">
    <source>
        <dbReference type="SAM" id="MobiDB-lite"/>
    </source>
</evidence>
<dbReference type="AlphaFoldDB" id="R3TNH3"/>
<gene>
    <name evidence="3" type="ORF">UC3_02031</name>
</gene>
<keyword evidence="2" id="KW-0812">Transmembrane</keyword>
<feature type="transmembrane region" description="Helical" evidence="2">
    <location>
        <begin position="34"/>
        <end position="53"/>
    </location>
</feature>
<feature type="compositionally biased region" description="Polar residues" evidence="1">
    <location>
        <begin position="1"/>
        <end position="11"/>
    </location>
</feature>
<proteinExistence type="predicted"/>
<dbReference type="EMBL" id="AJAT01000016">
    <property type="protein sequence ID" value="EOL43054.1"/>
    <property type="molecule type" value="Genomic_DNA"/>
</dbReference>
<keyword evidence="4" id="KW-1185">Reference proteome</keyword>
<dbReference type="RefSeq" id="WP_010768693.1">
    <property type="nucleotide sequence ID" value="NZ_ASWE01000002.1"/>
</dbReference>
<dbReference type="Proteomes" id="UP000013785">
    <property type="component" value="Unassembled WGS sequence"/>
</dbReference>
<feature type="compositionally biased region" description="Basic and acidic residues" evidence="1">
    <location>
        <begin position="12"/>
        <end position="28"/>
    </location>
</feature>
<name>R3TNH3_9ENTE</name>
<keyword evidence="2" id="KW-0472">Membrane</keyword>